<dbReference type="RefSeq" id="XP_022473120.1">
    <property type="nucleotide sequence ID" value="XM_022620441.1"/>
</dbReference>
<evidence type="ECO:0000313" key="4">
    <source>
        <dbReference type="Proteomes" id="UP000176998"/>
    </source>
</evidence>
<gene>
    <name evidence="3" type="ORF">CORC01_08811</name>
</gene>
<reference evidence="3 4" key="1">
    <citation type="submission" date="2016-09" db="EMBL/GenBank/DDBJ databases">
        <authorList>
            <person name="Capua I."/>
            <person name="De Benedictis P."/>
            <person name="Joannis T."/>
            <person name="Lombin L.H."/>
            <person name="Cattoli G."/>
        </authorList>
    </citation>
    <scope>NUCLEOTIDE SEQUENCE [LARGE SCALE GENOMIC DNA]</scope>
    <source>
        <strain evidence="3 4">IMI 309357</strain>
    </source>
</reference>
<dbReference type="EMBL" id="MJBS01000076">
    <property type="protein sequence ID" value="OHE95959.1"/>
    <property type="molecule type" value="Genomic_DNA"/>
</dbReference>
<keyword evidence="2" id="KW-0732">Signal</keyword>
<comment type="caution">
    <text evidence="3">The sequence shown here is derived from an EMBL/GenBank/DDBJ whole genome shotgun (WGS) entry which is preliminary data.</text>
</comment>
<evidence type="ECO:0000256" key="1">
    <source>
        <dbReference type="SAM" id="MobiDB-lite"/>
    </source>
</evidence>
<evidence type="ECO:0000313" key="3">
    <source>
        <dbReference type="EMBL" id="OHE95959.1"/>
    </source>
</evidence>
<evidence type="ECO:0000256" key="2">
    <source>
        <dbReference type="SAM" id="SignalP"/>
    </source>
</evidence>
<name>A0A1G4B3F8_9PEZI</name>
<dbReference type="AlphaFoldDB" id="A0A1G4B3F8"/>
<dbReference type="GeneID" id="34561951"/>
<proteinExistence type="predicted"/>
<feature type="chain" id="PRO_5009602425" evidence="2">
    <location>
        <begin position="24"/>
        <end position="146"/>
    </location>
</feature>
<organism evidence="3 4">
    <name type="scientific">Colletotrichum orchidophilum</name>
    <dbReference type="NCBI Taxonomy" id="1209926"/>
    <lineage>
        <taxon>Eukaryota</taxon>
        <taxon>Fungi</taxon>
        <taxon>Dikarya</taxon>
        <taxon>Ascomycota</taxon>
        <taxon>Pezizomycotina</taxon>
        <taxon>Sordariomycetes</taxon>
        <taxon>Hypocreomycetidae</taxon>
        <taxon>Glomerellales</taxon>
        <taxon>Glomerellaceae</taxon>
        <taxon>Colletotrichum</taxon>
    </lineage>
</organism>
<protein>
    <submittedName>
        <fullName evidence="3">Uncharacterized protein</fullName>
    </submittedName>
</protein>
<sequence length="146" mass="16135">MWASTTTLARSGSWLCSQLVASALKYWMASVEVLVVSTDIWKGGAQRVKRKGSRSGACREYATAAVAPRSFDPRLQQRPNVAVEKHQQAVRCDFLHVDAEREESRSRRLPSEMRSERSPVLSRGGMGGGDGVKSESGRQKRTRGGR</sequence>
<dbReference type="Proteomes" id="UP000176998">
    <property type="component" value="Unassembled WGS sequence"/>
</dbReference>
<feature type="region of interest" description="Disordered" evidence="1">
    <location>
        <begin position="99"/>
        <end position="146"/>
    </location>
</feature>
<feature type="compositionally biased region" description="Basic and acidic residues" evidence="1">
    <location>
        <begin position="99"/>
        <end position="117"/>
    </location>
</feature>
<keyword evidence="4" id="KW-1185">Reference proteome</keyword>
<feature type="signal peptide" evidence="2">
    <location>
        <begin position="1"/>
        <end position="23"/>
    </location>
</feature>
<accession>A0A1G4B3F8</accession>